<dbReference type="Proteomes" id="UP001595900">
    <property type="component" value="Unassembled WGS sequence"/>
</dbReference>
<protein>
    <submittedName>
        <fullName evidence="1">Uncharacterized protein</fullName>
    </submittedName>
</protein>
<dbReference type="EMBL" id="JBHSCN010000003">
    <property type="protein sequence ID" value="MFC4242688.1"/>
    <property type="molecule type" value="Genomic_DNA"/>
</dbReference>
<proteinExistence type="predicted"/>
<evidence type="ECO:0000313" key="1">
    <source>
        <dbReference type="EMBL" id="MFC4242688.1"/>
    </source>
</evidence>
<evidence type="ECO:0000313" key="2">
    <source>
        <dbReference type="Proteomes" id="UP001595900"/>
    </source>
</evidence>
<dbReference type="RefSeq" id="WP_390227574.1">
    <property type="nucleotide sequence ID" value="NZ_JBHSCN010000003.1"/>
</dbReference>
<reference evidence="2" key="1">
    <citation type="journal article" date="2019" name="Int. J. Syst. Evol. Microbiol.">
        <title>The Global Catalogue of Microorganisms (GCM) 10K type strain sequencing project: providing services to taxonomists for standard genome sequencing and annotation.</title>
        <authorList>
            <consortium name="The Broad Institute Genomics Platform"/>
            <consortium name="The Broad Institute Genome Sequencing Center for Infectious Disease"/>
            <person name="Wu L."/>
            <person name="Ma J."/>
        </authorList>
    </citation>
    <scope>NUCLEOTIDE SEQUENCE [LARGE SCALE GENOMIC DNA]</scope>
    <source>
        <strain evidence="2">CGMCC 1.10363</strain>
    </source>
</reference>
<keyword evidence="2" id="KW-1185">Reference proteome</keyword>
<gene>
    <name evidence="1" type="ORF">ACFOYW_04820</name>
</gene>
<name>A0ABV8Q4W8_9MICO</name>
<sequence length="307" mass="32487">MEHTTRSSTMSPSAGSGTALGLSHILTSLLPATVHTTGGPQRYTVNAVFTRRPSAGETQGLNGAEARAWLDRAGFPTVTTKVSDRRLEIANTSLEELQAGLGSVLASLLQQLSAADLERTNALTASLAGIDKDEAQRWDAVRARATAIRFPVAPRQPGAALDGEPLALTGVVASLLPATVGTYSGPERYTVTAEFTRAPTHTERALMADPLSWERRDASGYPTRALSVRDRLLEIHDTSLEELEDGLAEVVAHTLAEIGDTARAEDAERTAHAAELAAAERERARYVADTAAAITFDAVADVAPAAR</sequence>
<accession>A0ABV8Q4W8</accession>
<organism evidence="1 2">
    <name type="scientific">Gryllotalpicola reticulitermitis</name>
    <dbReference type="NCBI Taxonomy" id="1184153"/>
    <lineage>
        <taxon>Bacteria</taxon>
        <taxon>Bacillati</taxon>
        <taxon>Actinomycetota</taxon>
        <taxon>Actinomycetes</taxon>
        <taxon>Micrococcales</taxon>
        <taxon>Microbacteriaceae</taxon>
        <taxon>Gryllotalpicola</taxon>
    </lineage>
</organism>
<comment type="caution">
    <text evidence="1">The sequence shown here is derived from an EMBL/GenBank/DDBJ whole genome shotgun (WGS) entry which is preliminary data.</text>
</comment>